<evidence type="ECO:0000256" key="1">
    <source>
        <dbReference type="ARBA" id="ARBA00023015"/>
    </source>
</evidence>
<keyword evidence="4" id="KW-0597">Phosphoprotein</keyword>
<dbReference type="PANTHER" id="PTHR43214">
    <property type="entry name" value="TWO-COMPONENT RESPONSE REGULATOR"/>
    <property type="match status" value="1"/>
</dbReference>
<dbReference type="InterPro" id="IPR011006">
    <property type="entry name" value="CheY-like_superfamily"/>
</dbReference>
<dbReference type="SMART" id="SM00448">
    <property type="entry name" value="REC"/>
    <property type="match status" value="1"/>
</dbReference>
<dbReference type="CDD" id="cd17535">
    <property type="entry name" value="REC_NarL-like"/>
    <property type="match status" value="1"/>
</dbReference>
<reference evidence="9" key="1">
    <citation type="journal article" date="2019" name="Int. J. Syst. Evol. Microbiol.">
        <title>The Global Catalogue of Microorganisms (GCM) 10K type strain sequencing project: providing services to taxonomists for standard genome sequencing and annotation.</title>
        <authorList>
            <consortium name="The Broad Institute Genomics Platform"/>
            <consortium name="The Broad Institute Genome Sequencing Center for Infectious Disease"/>
            <person name="Wu L."/>
            <person name="Ma J."/>
        </authorList>
    </citation>
    <scope>NUCLEOTIDE SEQUENCE [LARGE SCALE GENOMIC DNA]</scope>
    <source>
        <strain evidence="9">CCUG 43304</strain>
    </source>
</reference>
<keyword evidence="2" id="KW-0238">DNA-binding</keyword>
<comment type="caution">
    <text evidence="8">The sequence shown here is derived from an EMBL/GenBank/DDBJ whole genome shotgun (WGS) entry which is preliminary data.</text>
</comment>
<dbReference type="InterPro" id="IPR058245">
    <property type="entry name" value="NreC/VraR/RcsB-like_REC"/>
</dbReference>
<evidence type="ECO:0000313" key="9">
    <source>
        <dbReference type="Proteomes" id="UP001596306"/>
    </source>
</evidence>
<dbReference type="InterPro" id="IPR011712">
    <property type="entry name" value="Sig_transdc_His_kin_sub3_dim/P"/>
</dbReference>
<evidence type="ECO:0000313" key="8">
    <source>
        <dbReference type="EMBL" id="MFC6355637.1"/>
    </source>
</evidence>
<dbReference type="Gene3D" id="3.40.50.2300">
    <property type="match status" value="1"/>
</dbReference>
<evidence type="ECO:0000259" key="7">
    <source>
        <dbReference type="PROSITE" id="PS50110"/>
    </source>
</evidence>
<evidence type="ECO:0000256" key="2">
    <source>
        <dbReference type="ARBA" id="ARBA00023125"/>
    </source>
</evidence>
<dbReference type="Pfam" id="PF07730">
    <property type="entry name" value="HisKA_3"/>
    <property type="match status" value="1"/>
</dbReference>
<keyword evidence="9" id="KW-1185">Reference proteome</keyword>
<accession>A0ABW1VEE0</accession>
<feature type="domain" description="Response regulatory" evidence="7">
    <location>
        <begin position="161"/>
        <end position="275"/>
    </location>
</feature>
<keyword evidence="6" id="KW-0472">Membrane</keyword>
<dbReference type="Pfam" id="PF00072">
    <property type="entry name" value="Response_reg"/>
    <property type="match status" value="1"/>
</dbReference>
<evidence type="ECO:0000256" key="5">
    <source>
        <dbReference type="SAM" id="Coils"/>
    </source>
</evidence>
<dbReference type="InterPro" id="IPR001789">
    <property type="entry name" value="Sig_transdc_resp-reg_receiver"/>
</dbReference>
<feature type="coiled-coil region" evidence="5">
    <location>
        <begin position="117"/>
        <end position="144"/>
    </location>
</feature>
<keyword evidence="3" id="KW-0804">Transcription</keyword>
<dbReference type="RefSeq" id="WP_386728725.1">
    <property type="nucleotide sequence ID" value="NZ_JBHSTP010000001.1"/>
</dbReference>
<feature type="transmembrane region" description="Helical" evidence="6">
    <location>
        <begin position="95"/>
        <end position="114"/>
    </location>
</feature>
<keyword evidence="6" id="KW-0812">Transmembrane</keyword>
<evidence type="ECO:0000256" key="6">
    <source>
        <dbReference type="SAM" id="Phobius"/>
    </source>
</evidence>
<dbReference type="EMBL" id="JBHSTP010000001">
    <property type="protein sequence ID" value="MFC6355637.1"/>
    <property type="molecule type" value="Genomic_DNA"/>
</dbReference>
<keyword evidence="5" id="KW-0175">Coiled coil</keyword>
<sequence>MGAILVLQFLVESTRFSNTSWAEYLPLLYAVFNISAFCRPLVHRASLPVAAIYAVAVAFLLTLPALGQDGWPVFYSVESERAVQTPEGIDPGSTLLAAGLAVGAWCAGLAMRAARRTYEARLHAQRLERELTAAEEELIALSERDRLAQDVHDVMAHSLAVIAQADGIRMTGEGLAPATQPDFEFAGAAHDGAEIVDLAAEAHPDVILMDIRMPQTDGITATRQVLVASPRSRVIVLTTHQRQEAVAHTIDAGAHGFLMKDARPELLLAAIRTVHEGNSVYAPSTTLALIRDLTPAPRDEPDQQAIAALTTREREVYPLVARGLKC</sequence>
<dbReference type="InterPro" id="IPR039420">
    <property type="entry name" value="WalR-like"/>
</dbReference>
<dbReference type="Proteomes" id="UP001596306">
    <property type="component" value="Unassembled WGS sequence"/>
</dbReference>
<name>A0ABW1VEE0_9MICO</name>
<dbReference type="PROSITE" id="PS50110">
    <property type="entry name" value="RESPONSE_REGULATORY"/>
    <property type="match status" value="1"/>
</dbReference>
<gene>
    <name evidence="8" type="ORF">ACFQB0_05905</name>
</gene>
<proteinExistence type="predicted"/>
<dbReference type="PANTHER" id="PTHR43214:SF24">
    <property type="entry name" value="TRANSCRIPTIONAL REGULATORY PROTEIN NARL-RELATED"/>
    <property type="match status" value="1"/>
</dbReference>
<keyword evidence="6" id="KW-1133">Transmembrane helix</keyword>
<feature type="modified residue" description="4-aspartylphosphate" evidence="4">
    <location>
        <position position="210"/>
    </location>
</feature>
<evidence type="ECO:0000256" key="3">
    <source>
        <dbReference type="ARBA" id="ARBA00023163"/>
    </source>
</evidence>
<protein>
    <submittedName>
        <fullName evidence="8">Response regulator</fullName>
    </submittedName>
</protein>
<feature type="transmembrane region" description="Helical" evidence="6">
    <location>
        <begin position="49"/>
        <end position="67"/>
    </location>
</feature>
<evidence type="ECO:0000256" key="4">
    <source>
        <dbReference type="PROSITE-ProRule" id="PRU00169"/>
    </source>
</evidence>
<keyword evidence="1" id="KW-0805">Transcription regulation</keyword>
<organism evidence="8 9">
    <name type="scientific">Luethyella okanaganae</name>
    <dbReference type="NCBI Taxonomy" id="69372"/>
    <lineage>
        <taxon>Bacteria</taxon>
        <taxon>Bacillati</taxon>
        <taxon>Actinomycetota</taxon>
        <taxon>Actinomycetes</taxon>
        <taxon>Micrococcales</taxon>
        <taxon>Microbacteriaceae</taxon>
        <taxon>Luethyella</taxon>
    </lineage>
</organism>
<feature type="transmembrane region" description="Helical" evidence="6">
    <location>
        <begin position="25"/>
        <end position="42"/>
    </location>
</feature>
<dbReference type="SUPFAM" id="SSF52172">
    <property type="entry name" value="CheY-like"/>
    <property type="match status" value="1"/>
</dbReference>